<sequence>MKKRIYYPVIIFIYGPSGSGKTSFVKELFGNVLYDKPIKAKSGLDYWTGYKEQSIILIDEFDIKINWLSLTALLNDDNSNIEIEPDKFVLFNAKYIFITNTNLLEEDTYSNQFLYSHLTYIIEFQGKWDDDIEKRTTEIIFHKGDERKFCNMEWNIEYRKENINNINTVEIQNEKIDGKNIYNHDGKIYFKQEFLEYMKKYLLDFPKSKPLFEYRNREEKKFSKSIIPKFKEYSDSQKYLFLKKDDEILNLDDFSYTKDDKNTPQIITIYLKKNI</sequence>
<reference evidence="1" key="1">
    <citation type="submission" date="2021-06" db="EMBL/GenBank/DDBJ databases">
        <authorList>
            <person name="Kallberg Y."/>
            <person name="Tangrot J."/>
            <person name="Rosling A."/>
        </authorList>
    </citation>
    <scope>NUCLEOTIDE SEQUENCE</scope>
    <source>
        <strain evidence="1">28 12/20/2015</strain>
    </source>
</reference>
<proteinExistence type="predicted"/>
<keyword evidence="2" id="KW-1185">Reference proteome</keyword>
<gene>
    <name evidence="1" type="ORF">SPELUC_LOCUS4900</name>
</gene>
<dbReference type="Proteomes" id="UP000789366">
    <property type="component" value="Unassembled WGS sequence"/>
</dbReference>
<organism evidence="1 2">
    <name type="scientific">Cetraspora pellucida</name>
    <dbReference type="NCBI Taxonomy" id="1433469"/>
    <lineage>
        <taxon>Eukaryota</taxon>
        <taxon>Fungi</taxon>
        <taxon>Fungi incertae sedis</taxon>
        <taxon>Mucoromycota</taxon>
        <taxon>Glomeromycotina</taxon>
        <taxon>Glomeromycetes</taxon>
        <taxon>Diversisporales</taxon>
        <taxon>Gigasporaceae</taxon>
        <taxon>Cetraspora</taxon>
    </lineage>
</organism>
<accession>A0ACA9LQH8</accession>
<protein>
    <submittedName>
        <fullName evidence="1">2186_t:CDS:1</fullName>
    </submittedName>
</protein>
<evidence type="ECO:0000313" key="2">
    <source>
        <dbReference type="Proteomes" id="UP000789366"/>
    </source>
</evidence>
<evidence type="ECO:0000313" key="1">
    <source>
        <dbReference type="EMBL" id="CAG8543434.1"/>
    </source>
</evidence>
<dbReference type="EMBL" id="CAJVPW010004652">
    <property type="protein sequence ID" value="CAG8543434.1"/>
    <property type="molecule type" value="Genomic_DNA"/>
</dbReference>
<comment type="caution">
    <text evidence="1">The sequence shown here is derived from an EMBL/GenBank/DDBJ whole genome shotgun (WGS) entry which is preliminary data.</text>
</comment>
<name>A0ACA9LQH8_9GLOM</name>